<dbReference type="EMBL" id="MU863966">
    <property type="protein sequence ID" value="KAK4197289.1"/>
    <property type="molecule type" value="Genomic_DNA"/>
</dbReference>
<name>A0AAN7ASA6_9PEZI</name>
<proteinExistence type="predicted"/>
<keyword evidence="2" id="KW-1185">Reference proteome</keyword>
<accession>A0AAN7ASA6</accession>
<dbReference type="PANTHER" id="PTHR40640:SF1">
    <property type="entry name" value="ANCHORED GLYCOPROTEIN, PUTATIVE (AFU_ORTHOLOGUE AFUA_8G04860)-RELATED"/>
    <property type="match status" value="1"/>
</dbReference>
<comment type="caution">
    <text evidence="1">The sequence shown here is derived from an EMBL/GenBank/DDBJ whole genome shotgun (WGS) entry which is preliminary data.</text>
</comment>
<evidence type="ECO:0000313" key="2">
    <source>
        <dbReference type="Proteomes" id="UP001303160"/>
    </source>
</evidence>
<reference evidence="1" key="1">
    <citation type="journal article" date="2023" name="Mol. Phylogenet. Evol.">
        <title>Genome-scale phylogeny and comparative genomics of the fungal order Sordariales.</title>
        <authorList>
            <person name="Hensen N."/>
            <person name="Bonometti L."/>
            <person name="Westerberg I."/>
            <person name="Brannstrom I.O."/>
            <person name="Guillou S."/>
            <person name="Cros-Aarteil S."/>
            <person name="Calhoun S."/>
            <person name="Haridas S."/>
            <person name="Kuo A."/>
            <person name="Mondo S."/>
            <person name="Pangilinan J."/>
            <person name="Riley R."/>
            <person name="LaButti K."/>
            <person name="Andreopoulos B."/>
            <person name="Lipzen A."/>
            <person name="Chen C."/>
            <person name="Yan M."/>
            <person name="Daum C."/>
            <person name="Ng V."/>
            <person name="Clum A."/>
            <person name="Steindorff A."/>
            <person name="Ohm R.A."/>
            <person name="Martin F."/>
            <person name="Silar P."/>
            <person name="Natvig D.O."/>
            <person name="Lalanne C."/>
            <person name="Gautier V."/>
            <person name="Ament-Velasquez S.L."/>
            <person name="Kruys A."/>
            <person name="Hutchinson M.I."/>
            <person name="Powell A.J."/>
            <person name="Barry K."/>
            <person name="Miller A.N."/>
            <person name="Grigoriev I.V."/>
            <person name="Debuchy R."/>
            <person name="Gladieux P."/>
            <person name="Hiltunen Thoren M."/>
            <person name="Johannesson H."/>
        </authorList>
    </citation>
    <scope>NUCLEOTIDE SEQUENCE</scope>
    <source>
        <strain evidence="1">CBS 315.58</strain>
    </source>
</reference>
<reference evidence="1" key="2">
    <citation type="submission" date="2023-05" db="EMBL/GenBank/DDBJ databases">
        <authorList>
            <consortium name="Lawrence Berkeley National Laboratory"/>
            <person name="Steindorff A."/>
            <person name="Hensen N."/>
            <person name="Bonometti L."/>
            <person name="Westerberg I."/>
            <person name="Brannstrom I.O."/>
            <person name="Guillou S."/>
            <person name="Cros-Aarteil S."/>
            <person name="Calhoun S."/>
            <person name="Haridas S."/>
            <person name="Kuo A."/>
            <person name="Mondo S."/>
            <person name="Pangilinan J."/>
            <person name="Riley R."/>
            <person name="Labutti K."/>
            <person name="Andreopoulos B."/>
            <person name="Lipzen A."/>
            <person name="Chen C."/>
            <person name="Yanf M."/>
            <person name="Daum C."/>
            <person name="Ng V."/>
            <person name="Clum A."/>
            <person name="Ohm R."/>
            <person name="Martin F."/>
            <person name="Silar P."/>
            <person name="Natvig D."/>
            <person name="Lalanne C."/>
            <person name="Gautier V."/>
            <person name="Ament-Velasquez S.L."/>
            <person name="Kruys A."/>
            <person name="Hutchinson M.I."/>
            <person name="Powell A.J."/>
            <person name="Barry K."/>
            <person name="Miller A.N."/>
            <person name="Grigoriev I.V."/>
            <person name="Debuchy R."/>
            <person name="Gladieux P."/>
            <person name="Thoren M.H."/>
            <person name="Johannesson H."/>
        </authorList>
    </citation>
    <scope>NUCLEOTIDE SEQUENCE</scope>
    <source>
        <strain evidence="1">CBS 315.58</strain>
    </source>
</reference>
<organism evidence="1 2">
    <name type="scientific">Triangularia verruculosa</name>
    <dbReference type="NCBI Taxonomy" id="2587418"/>
    <lineage>
        <taxon>Eukaryota</taxon>
        <taxon>Fungi</taxon>
        <taxon>Dikarya</taxon>
        <taxon>Ascomycota</taxon>
        <taxon>Pezizomycotina</taxon>
        <taxon>Sordariomycetes</taxon>
        <taxon>Sordariomycetidae</taxon>
        <taxon>Sordariales</taxon>
        <taxon>Podosporaceae</taxon>
        <taxon>Triangularia</taxon>
    </lineage>
</organism>
<gene>
    <name evidence="1" type="ORF">QBC40DRAFT_285817</name>
</gene>
<dbReference type="PANTHER" id="PTHR40640">
    <property type="entry name" value="ANCHORED GLYCOPROTEIN, PUTATIVE (AFU_ORTHOLOGUE AFUA_8G04860)-RELATED"/>
    <property type="match status" value="1"/>
</dbReference>
<protein>
    <submittedName>
        <fullName evidence="1">Uncharacterized protein</fullName>
    </submittedName>
</protein>
<sequence>MRFRLGERRRGEQVSTWICTAAVVAQAIGAAHSQSTISVYIPGYAEAHWAPLRGSIIGSDQSATTYTVFCAEKAPDCQIAGDLPFVFTEGPETLKYGGIAPGTLTAGLECNLDGTTAATCTGSSSFGANHWEGTITGPTQTVWTKTFAAPEVTWGTLTLTTPGPLPNTIDIEGTPAASLITNSPVKGSGSSMGPRRASWMPIISSGAAVLIVLAYM</sequence>
<dbReference type="AlphaFoldDB" id="A0AAN7ASA6"/>
<evidence type="ECO:0000313" key="1">
    <source>
        <dbReference type="EMBL" id="KAK4197289.1"/>
    </source>
</evidence>
<dbReference type="Proteomes" id="UP001303160">
    <property type="component" value="Unassembled WGS sequence"/>
</dbReference>